<dbReference type="Ensembl" id="ENSCPRT00005029416.1">
    <property type="protein sequence ID" value="ENSCPRP00005025209.1"/>
    <property type="gene ID" value="ENSCPRG00005017480.1"/>
</dbReference>
<evidence type="ECO:0000256" key="9">
    <source>
        <dbReference type="SAM" id="Phobius"/>
    </source>
</evidence>
<dbReference type="Pfam" id="PF00001">
    <property type="entry name" value="7tm_1"/>
    <property type="match status" value="1"/>
</dbReference>
<keyword evidence="5 9" id="KW-0472">Membrane</keyword>
<keyword evidence="3 9" id="KW-1133">Transmembrane helix</keyword>
<evidence type="ECO:0000256" key="1">
    <source>
        <dbReference type="ARBA" id="ARBA00004141"/>
    </source>
</evidence>
<dbReference type="PANTHER" id="PTHR46048:SF7">
    <property type="entry name" value="12-(S)-HYDROXY-5,8,10,14-EICOSATETRAENOIC ACID RECEPTOR"/>
    <property type="match status" value="1"/>
</dbReference>
<dbReference type="InterPro" id="IPR051893">
    <property type="entry name" value="HCARs"/>
</dbReference>
<keyword evidence="2 8" id="KW-0812">Transmembrane</keyword>
<name>A0A7M4FHX2_CROPO</name>
<feature type="transmembrane region" description="Helical" evidence="9">
    <location>
        <begin position="87"/>
        <end position="108"/>
    </location>
</feature>
<dbReference type="GO" id="GO:0002237">
    <property type="term" value="P:response to molecule of bacterial origin"/>
    <property type="evidence" value="ECO:0007669"/>
    <property type="project" value="Ensembl"/>
</dbReference>
<accession>A0A7M4FHX2</accession>
<evidence type="ECO:0000256" key="4">
    <source>
        <dbReference type="ARBA" id="ARBA00023040"/>
    </source>
</evidence>
<dbReference type="GO" id="GO:0050544">
    <property type="term" value="F:arachidonate binding"/>
    <property type="evidence" value="ECO:0007669"/>
    <property type="project" value="Ensembl"/>
</dbReference>
<reference evidence="11" key="2">
    <citation type="submission" date="2025-09" db="UniProtKB">
        <authorList>
            <consortium name="Ensembl"/>
        </authorList>
    </citation>
    <scope>IDENTIFICATION</scope>
</reference>
<keyword evidence="6 8" id="KW-0675">Receptor</keyword>
<feature type="transmembrane region" description="Helical" evidence="9">
    <location>
        <begin position="218"/>
        <end position="240"/>
    </location>
</feature>
<feature type="transmembrane region" description="Helical" evidence="9">
    <location>
        <begin position="129"/>
        <end position="149"/>
    </location>
</feature>
<dbReference type="AlphaFoldDB" id="A0A7M4FHX2"/>
<dbReference type="InterPro" id="IPR017452">
    <property type="entry name" value="GPCR_Rhodpsn_7TM"/>
</dbReference>
<feature type="transmembrane region" description="Helical" evidence="9">
    <location>
        <begin position="15"/>
        <end position="38"/>
    </location>
</feature>
<dbReference type="PROSITE" id="PS00237">
    <property type="entry name" value="G_PROTEIN_RECEP_F1_1"/>
    <property type="match status" value="1"/>
</dbReference>
<evidence type="ECO:0000256" key="3">
    <source>
        <dbReference type="ARBA" id="ARBA00022989"/>
    </source>
</evidence>
<evidence type="ECO:0000256" key="7">
    <source>
        <dbReference type="ARBA" id="ARBA00023224"/>
    </source>
</evidence>
<dbReference type="Proteomes" id="UP000594220">
    <property type="component" value="Unplaced"/>
</dbReference>
<dbReference type="GO" id="GO:0050778">
    <property type="term" value="P:positive regulation of immune response"/>
    <property type="evidence" value="ECO:0007669"/>
    <property type="project" value="Ensembl"/>
</dbReference>
<evidence type="ECO:0000256" key="8">
    <source>
        <dbReference type="RuleBase" id="RU000688"/>
    </source>
</evidence>
<dbReference type="Gene3D" id="1.20.1070.10">
    <property type="entry name" value="Rhodopsin 7-helix transmembrane proteins"/>
    <property type="match status" value="1"/>
</dbReference>
<feature type="domain" description="G-protein coupled receptors family 1 profile" evidence="10">
    <location>
        <begin position="29"/>
        <end position="278"/>
    </location>
</feature>
<dbReference type="GO" id="GO:0002931">
    <property type="term" value="P:response to ischemia"/>
    <property type="evidence" value="ECO:0007669"/>
    <property type="project" value="Ensembl"/>
</dbReference>
<dbReference type="SUPFAM" id="SSF81321">
    <property type="entry name" value="Family A G protein-coupled receptor-like"/>
    <property type="match status" value="1"/>
</dbReference>
<evidence type="ECO:0000256" key="2">
    <source>
        <dbReference type="ARBA" id="ARBA00022692"/>
    </source>
</evidence>
<dbReference type="PROSITE" id="PS50262">
    <property type="entry name" value="G_PROTEIN_RECEP_F1_2"/>
    <property type="match status" value="1"/>
</dbReference>
<dbReference type="OMA" id="LKIWKPH"/>
<evidence type="ECO:0000313" key="11">
    <source>
        <dbReference type="Ensembl" id="ENSCPRP00005025209.1"/>
    </source>
</evidence>
<evidence type="ECO:0000256" key="6">
    <source>
        <dbReference type="ARBA" id="ARBA00023170"/>
    </source>
</evidence>
<gene>
    <name evidence="11" type="primary">GPR31</name>
</gene>
<dbReference type="PANTHER" id="PTHR46048">
    <property type="entry name" value="HYDROXYCARBOXYLIC ACID RECEPTOR 2"/>
    <property type="match status" value="1"/>
</dbReference>
<reference evidence="11" key="1">
    <citation type="submission" date="2025-08" db="UniProtKB">
        <authorList>
            <consortium name="Ensembl"/>
        </authorList>
    </citation>
    <scope>IDENTIFICATION</scope>
</reference>
<keyword evidence="7 8" id="KW-0807">Transducer</keyword>
<dbReference type="InterPro" id="IPR000276">
    <property type="entry name" value="GPCR_Rhodpsn"/>
</dbReference>
<protein>
    <submittedName>
        <fullName evidence="11">G protein-coupled receptor 31</fullName>
    </submittedName>
</protein>
<sequence>MANCSVPDKAMETAVSILLSLEFGMGITNNAIALWIFFFRLKIWKPHVMYLLNLMIADILLNICLPLRLIFFVTQMAWDFKDTLCRVVLFVLSLSQAVSIAFLTAVAVERYIRVVHPHNNLSFLTTKTVKVIASLVWLLAMGLTVEILFSPQHQNTKCRSFSLHGETNFRTIGHDVIFFLKLLIPFSLILFCTTGIIKKLRKSRNGMKKQPGLQKAKLLLITVVVVFGVCFLPSMLGRMLTYILQSSENCAAFHVAVHVTDVTVCWSYLNSAIDPIVYCFSSPTFQHSYRKFIHSIRLKRNEAEPQSLDISKDSET</sequence>
<comment type="subcellular location">
    <subcellularLocation>
        <location evidence="1">Membrane</location>
        <topology evidence="1">Multi-pass membrane protein</topology>
    </subcellularLocation>
</comment>
<keyword evidence="4 8" id="KW-0297">G-protein coupled receptor</keyword>
<organism evidence="11 12">
    <name type="scientific">Crocodylus porosus</name>
    <name type="common">Saltwater crocodile</name>
    <name type="synonym">Estuarine crocodile</name>
    <dbReference type="NCBI Taxonomy" id="8502"/>
    <lineage>
        <taxon>Eukaryota</taxon>
        <taxon>Metazoa</taxon>
        <taxon>Chordata</taxon>
        <taxon>Craniata</taxon>
        <taxon>Vertebrata</taxon>
        <taxon>Euteleostomi</taxon>
        <taxon>Archelosauria</taxon>
        <taxon>Archosauria</taxon>
        <taxon>Crocodylia</taxon>
        <taxon>Longirostres</taxon>
        <taxon>Crocodylidae</taxon>
        <taxon>Crocodylus</taxon>
    </lineage>
</organism>
<feature type="transmembrane region" description="Helical" evidence="9">
    <location>
        <begin position="50"/>
        <end position="75"/>
    </location>
</feature>
<proteinExistence type="inferred from homology"/>
<dbReference type="PRINTS" id="PR00237">
    <property type="entry name" value="GPCRRHODOPSN"/>
</dbReference>
<comment type="similarity">
    <text evidence="8">Belongs to the G-protein coupled receptor 1 family.</text>
</comment>
<feature type="transmembrane region" description="Helical" evidence="9">
    <location>
        <begin position="176"/>
        <end position="197"/>
    </location>
</feature>
<dbReference type="GO" id="GO:0045125">
    <property type="term" value="F:bioactive lipid receptor activity"/>
    <property type="evidence" value="ECO:0007669"/>
    <property type="project" value="Ensembl"/>
</dbReference>
<dbReference type="GeneTree" id="ENSGT01140000282516"/>
<dbReference type="GO" id="GO:0010447">
    <property type="term" value="P:response to acidic pH"/>
    <property type="evidence" value="ECO:0007669"/>
    <property type="project" value="Ensembl"/>
</dbReference>
<keyword evidence="12" id="KW-1185">Reference proteome</keyword>
<dbReference type="GO" id="GO:0050728">
    <property type="term" value="P:negative regulation of inflammatory response"/>
    <property type="evidence" value="ECO:0007669"/>
    <property type="project" value="Ensembl"/>
</dbReference>
<evidence type="ECO:0000256" key="5">
    <source>
        <dbReference type="ARBA" id="ARBA00023136"/>
    </source>
</evidence>
<evidence type="ECO:0000259" key="10">
    <source>
        <dbReference type="PROSITE" id="PS50262"/>
    </source>
</evidence>
<dbReference type="GO" id="GO:0005886">
    <property type="term" value="C:plasma membrane"/>
    <property type="evidence" value="ECO:0007669"/>
    <property type="project" value="Ensembl"/>
</dbReference>
<evidence type="ECO:0000313" key="12">
    <source>
        <dbReference type="Proteomes" id="UP000594220"/>
    </source>
</evidence>